<dbReference type="GO" id="GO:0005524">
    <property type="term" value="F:ATP binding"/>
    <property type="evidence" value="ECO:0007669"/>
    <property type="project" value="UniProtKB-KW"/>
</dbReference>
<proteinExistence type="inferred from homology"/>
<dbReference type="PATRIC" id="fig|1813736.3.peg.2099"/>
<reference evidence="6" key="2">
    <citation type="submission" date="2016-04" db="EMBL/GenBank/DDBJ databases">
        <title>First Complete Genome Sequence of a Subdivision 6 Acidobacterium.</title>
        <authorList>
            <person name="Huang S."/>
            <person name="Vieira S."/>
            <person name="Bunk B."/>
            <person name="Riedel T."/>
            <person name="Sproeer C."/>
            <person name="Overmann J."/>
        </authorList>
    </citation>
    <scope>NUCLEOTIDE SEQUENCE [LARGE SCALE GENOMIC DNA]</scope>
    <source>
        <strain evidence="6">DSM 100886 HEG_-6_39</strain>
    </source>
</reference>
<dbReference type="OrthoDB" id="9808272at2"/>
<dbReference type="InterPro" id="IPR027417">
    <property type="entry name" value="P-loop_NTPase"/>
</dbReference>
<dbReference type="PROSITE" id="PS00662">
    <property type="entry name" value="T2SP_E"/>
    <property type="match status" value="1"/>
</dbReference>
<evidence type="ECO:0000259" key="4">
    <source>
        <dbReference type="PROSITE" id="PS00662"/>
    </source>
</evidence>
<dbReference type="SUPFAM" id="SSF52540">
    <property type="entry name" value="P-loop containing nucleoside triphosphate hydrolases"/>
    <property type="match status" value="1"/>
</dbReference>
<dbReference type="Gene3D" id="3.40.50.300">
    <property type="entry name" value="P-loop containing nucleotide triphosphate hydrolases"/>
    <property type="match status" value="1"/>
</dbReference>
<dbReference type="KEGG" id="abac:LuPra_01999"/>
<dbReference type="Gene3D" id="3.30.300.160">
    <property type="entry name" value="Type II secretion system, protein E, N-terminal domain"/>
    <property type="match status" value="1"/>
</dbReference>
<dbReference type="InterPro" id="IPR001482">
    <property type="entry name" value="T2SS/T4SS_dom"/>
</dbReference>
<dbReference type="InterPro" id="IPR037257">
    <property type="entry name" value="T2SS_E_N_sf"/>
</dbReference>
<dbReference type="PANTHER" id="PTHR30258:SF2">
    <property type="entry name" value="COMG OPERON PROTEIN 1"/>
    <property type="match status" value="1"/>
</dbReference>
<dbReference type="STRING" id="1855912.LuPra_01999"/>
<dbReference type="InterPro" id="IPR007831">
    <property type="entry name" value="T2SS_GspE_N"/>
</dbReference>
<gene>
    <name evidence="5" type="primary">xpsE</name>
    <name evidence="5" type="ORF">LuPra_01999</name>
</gene>
<dbReference type="Proteomes" id="UP000076079">
    <property type="component" value="Chromosome"/>
</dbReference>
<dbReference type="GO" id="GO:0016887">
    <property type="term" value="F:ATP hydrolysis activity"/>
    <property type="evidence" value="ECO:0007669"/>
    <property type="project" value="TreeGrafter"/>
</dbReference>
<evidence type="ECO:0000256" key="2">
    <source>
        <dbReference type="ARBA" id="ARBA00022741"/>
    </source>
</evidence>
<keyword evidence="2" id="KW-0547">Nucleotide-binding</keyword>
<dbReference type="SUPFAM" id="SSF160246">
    <property type="entry name" value="EspE N-terminal domain-like"/>
    <property type="match status" value="1"/>
</dbReference>
<keyword evidence="6" id="KW-1185">Reference proteome</keyword>
<protein>
    <submittedName>
        <fullName evidence="5">Type II traffic warden ATPase</fullName>
    </submittedName>
</protein>
<dbReference type="Gene3D" id="3.30.450.90">
    <property type="match status" value="1"/>
</dbReference>
<name>A0A143PLZ0_LUTPR</name>
<evidence type="ECO:0000256" key="3">
    <source>
        <dbReference type="ARBA" id="ARBA00022840"/>
    </source>
</evidence>
<evidence type="ECO:0000313" key="5">
    <source>
        <dbReference type="EMBL" id="AMY08794.1"/>
    </source>
</evidence>
<dbReference type="Pfam" id="PF05157">
    <property type="entry name" value="MshEN"/>
    <property type="match status" value="1"/>
</dbReference>
<dbReference type="PANTHER" id="PTHR30258">
    <property type="entry name" value="TYPE II SECRETION SYSTEM PROTEIN GSPE-RELATED"/>
    <property type="match status" value="1"/>
</dbReference>
<accession>A0A143PLZ0</accession>
<sequence>MSGESAPAAQPPVPPGDVVTLLLKEQMVTDAQVRHAERVQGKLETPRSLLTVLQDLQIVSADQIRQAVRANPQSMRLGDLLIDLGHLRESDLRAALAAQQAAGGKKRLGEILVESRVMSEHRLTEVLADLLGLPLLEPRVADIDRVLLARMNLRRAQECALIPVSQAGGRVTVAFADPLDATHRMAAEQMFGGNVVPAIARRSLVVEALAAFERGLRANAVPTEHTAMQIVVDLIREALETGTSDIHIEPLQAGLRVRFRLDGVMVEHRTIDRDLGTAVVSRIKVLAGADIAERRRHQDGRIKFEDPETGAVADIRASFYVTIHGEKVVLRLLNRKTELISIRDIGMGPRMLERFVADALEVPTGVVIITGPTGSGKTTTLYSAVDHLNTPDTSIVTAEDPVEYVVDGIAQCSINAKINRTFEETLRHIVRQDPDVIVLGEMRDRFSADTAIQAALTGHKVLTTFHTEDAIGGLLRLLNMNIEAFLISSTVVSVVAQRLLRRVCAHCAEPYTPTASEIRRLGVSPQDLDGATFTFGRGCSACRYTGYRGRICVFELLVLNELVKDAILNRRTSYEIRRISVETSGLVALVEDGLYKASYGMTTIQEVLRHLPRVVKPRPVEEIRRLLGSLS</sequence>
<dbReference type="EMBL" id="CP015136">
    <property type="protein sequence ID" value="AMY08794.1"/>
    <property type="molecule type" value="Genomic_DNA"/>
</dbReference>
<reference evidence="5 6" key="1">
    <citation type="journal article" date="2016" name="Genome Announc.">
        <title>First Complete Genome Sequence of a Subdivision 6 Acidobacterium Strain.</title>
        <authorList>
            <person name="Huang S."/>
            <person name="Vieira S."/>
            <person name="Bunk B."/>
            <person name="Riedel T."/>
            <person name="Sproer C."/>
            <person name="Overmann J."/>
        </authorList>
    </citation>
    <scope>NUCLEOTIDE SEQUENCE [LARGE SCALE GENOMIC DNA]</scope>
    <source>
        <strain evidence="6">DSM 100886 HEG_-6_39</strain>
    </source>
</reference>
<evidence type="ECO:0000313" key="6">
    <source>
        <dbReference type="Proteomes" id="UP000076079"/>
    </source>
</evidence>
<comment type="similarity">
    <text evidence="1">Belongs to the GSP E family.</text>
</comment>
<dbReference type="GO" id="GO:0005886">
    <property type="term" value="C:plasma membrane"/>
    <property type="evidence" value="ECO:0007669"/>
    <property type="project" value="TreeGrafter"/>
</dbReference>
<keyword evidence="3" id="KW-0067">ATP-binding</keyword>
<evidence type="ECO:0000256" key="1">
    <source>
        <dbReference type="ARBA" id="ARBA00006611"/>
    </source>
</evidence>
<dbReference type="Pfam" id="PF00437">
    <property type="entry name" value="T2SSE"/>
    <property type="match status" value="1"/>
</dbReference>
<dbReference type="AlphaFoldDB" id="A0A143PLZ0"/>
<organism evidence="5 6">
    <name type="scientific">Luteitalea pratensis</name>
    <dbReference type="NCBI Taxonomy" id="1855912"/>
    <lineage>
        <taxon>Bacteria</taxon>
        <taxon>Pseudomonadati</taxon>
        <taxon>Acidobacteriota</taxon>
        <taxon>Vicinamibacteria</taxon>
        <taxon>Vicinamibacterales</taxon>
        <taxon>Vicinamibacteraceae</taxon>
        <taxon>Luteitalea</taxon>
    </lineage>
</organism>
<dbReference type="CDD" id="cd01129">
    <property type="entry name" value="PulE-GspE-like"/>
    <property type="match status" value="1"/>
</dbReference>
<feature type="domain" description="Bacterial type II secretion system protein E" evidence="4">
    <location>
        <begin position="430"/>
        <end position="444"/>
    </location>
</feature>